<organism evidence="1 3">
    <name type="scientific">Haloarcula marismortui ATCC 33800</name>
    <dbReference type="NCBI Taxonomy" id="662476"/>
    <lineage>
        <taxon>Archaea</taxon>
        <taxon>Methanobacteriati</taxon>
        <taxon>Methanobacteriota</taxon>
        <taxon>Stenosarchaea group</taxon>
        <taxon>Halobacteria</taxon>
        <taxon>Halobacteriales</taxon>
        <taxon>Haloarculaceae</taxon>
        <taxon>Haloarcula</taxon>
    </lineage>
</organism>
<evidence type="ECO:0000313" key="1">
    <source>
        <dbReference type="EMBL" id="EMA08161.1"/>
    </source>
</evidence>
<evidence type="ECO:0000313" key="2">
    <source>
        <dbReference type="EMBL" id="QUJ74010.1"/>
    </source>
</evidence>
<dbReference type="Proteomes" id="UP000011659">
    <property type="component" value="Unassembled WGS sequence"/>
</dbReference>
<evidence type="ECO:0000313" key="4">
    <source>
        <dbReference type="Proteomes" id="UP000682967"/>
    </source>
</evidence>
<dbReference type="PATRIC" id="fig|662476.7.peg.4092"/>
<dbReference type="OrthoDB" id="256477at2157"/>
<keyword evidence="3" id="KW-1185">Reference proteome</keyword>
<reference evidence="2" key="2">
    <citation type="submission" date="2021-04" db="EMBL/GenBank/DDBJ databases">
        <title>Complete Genome sequence and Methylome Analysis of the Haloarchaeon Haloarcula sinaiiensis.</title>
        <authorList>
            <person name="Fomenkov A."/>
            <person name="DasSarma P."/>
            <person name="DasSarma S."/>
            <person name="Roberts R.J."/>
        </authorList>
    </citation>
    <scope>NUCLEOTIDE SEQUENCE</scope>
    <source>
        <strain evidence="2">ATCC 33800</strain>
        <plasmid evidence="2">pHsi540</plasmid>
    </source>
</reference>
<dbReference type="GeneID" id="64825041"/>
<evidence type="ECO:0000313" key="3">
    <source>
        <dbReference type="Proteomes" id="UP000011659"/>
    </source>
</evidence>
<protein>
    <submittedName>
        <fullName evidence="2">Helix-turn-helix domain-containing protein</fullName>
    </submittedName>
</protein>
<geneLocation type="plasmid" evidence="2 4">
    <name>pHsi540</name>
</geneLocation>
<dbReference type="KEGG" id="hsin:KDQ40_18755"/>
<sequence>MTPTDDTAELTEQDVLKAFDYETTVEEPMLTVVEIADALAKHFDIEVGNEVIRCRLRAMESDELVASEGCKDSTVEWTALVAPRLSDEVLADVEAVEGEFERGETVSLDELTDDPKD</sequence>
<proteinExistence type="predicted"/>
<dbReference type="RefSeq" id="WP_004966730.1">
    <property type="nucleotide sequence ID" value="NZ_AOLR01000060.1"/>
</dbReference>
<dbReference type="EMBL" id="AOLR01000060">
    <property type="protein sequence ID" value="EMA08161.1"/>
    <property type="molecule type" value="Genomic_DNA"/>
</dbReference>
<dbReference type="EMBL" id="CP073368">
    <property type="protein sequence ID" value="QUJ74010.1"/>
    <property type="molecule type" value="Genomic_DNA"/>
</dbReference>
<dbReference type="Proteomes" id="UP000682967">
    <property type="component" value="Plasmid pHsi540"/>
</dbReference>
<reference evidence="1 3" key="1">
    <citation type="journal article" date="2014" name="PLoS Genet.">
        <title>Phylogenetically driven sequencing of extremely halophilic archaea reveals strategies for static and dynamic osmo-response.</title>
        <authorList>
            <person name="Becker E.A."/>
            <person name="Seitzer P.M."/>
            <person name="Tritt A."/>
            <person name="Larsen D."/>
            <person name="Krusor M."/>
            <person name="Yao A.I."/>
            <person name="Wu D."/>
            <person name="Madern D."/>
            <person name="Eisen J.A."/>
            <person name="Darling A.E."/>
            <person name="Facciotti M.T."/>
        </authorList>
    </citation>
    <scope>NUCLEOTIDE SEQUENCE [LARGE SCALE GENOMIC DNA]</scope>
    <source>
        <strain evidence="1 3">ATCC 33800</strain>
    </source>
</reference>
<keyword evidence="2" id="KW-0614">Plasmid</keyword>
<name>M0JGP6_9EURY</name>
<dbReference type="AlphaFoldDB" id="M0JGP6"/>
<accession>M0JGP6</accession>
<gene>
    <name evidence="1" type="ORF">C436_20548</name>
    <name evidence="2" type="ORF">KDQ40_18755</name>
</gene>